<evidence type="ECO:0000313" key="2">
    <source>
        <dbReference type="EMBL" id="KAK7353546.1"/>
    </source>
</evidence>
<keyword evidence="3" id="KW-1185">Reference proteome</keyword>
<dbReference type="EMBL" id="JAYMYR010000007">
    <property type="protein sequence ID" value="KAK7353546.1"/>
    <property type="molecule type" value="Genomic_DNA"/>
</dbReference>
<proteinExistence type="predicted"/>
<evidence type="ECO:0000313" key="3">
    <source>
        <dbReference type="Proteomes" id="UP001374584"/>
    </source>
</evidence>
<protein>
    <submittedName>
        <fullName evidence="2">Uncharacterized protein</fullName>
    </submittedName>
</protein>
<feature type="transmembrane region" description="Helical" evidence="1">
    <location>
        <begin position="67"/>
        <end position="85"/>
    </location>
</feature>
<dbReference type="Proteomes" id="UP001374584">
    <property type="component" value="Unassembled WGS sequence"/>
</dbReference>
<feature type="transmembrane region" description="Helical" evidence="1">
    <location>
        <begin position="15"/>
        <end position="33"/>
    </location>
</feature>
<keyword evidence="1" id="KW-1133">Transmembrane helix</keyword>
<gene>
    <name evidence="2" type="ORF">VNO80_18996</name>
</gene>
<comment type="caution">
    <text evidence="2">The sequence shown here is derived from an EMBL/GenBank/DDBJ whole genome shotgun (WGS) entry which is preliminary data.</text>
</comment>
<keyword evidence="1" id="KW-0812">Transmembrane</keyword>
<feature type="transmembrane region" description="Helical" evidence="1">
    <location>
        <begin position="42"/>
        <end position="61"/>
    </location>
</feature>
<keyword evidence="1" id="KW-0472">Membrane</keyword>
<reference evidence="2 3" key="1">
    <citation type="submission" date="2024-01" db="EMBL/GenBank/DDBJ databases">
        <title>The genomes of 5 underutilized Papilionoideae crops provide insights into root nodulation and disease resistanc.</title>
        <authorList>
            <person name="Jiang F."/>
        </authorList>
    </citation>
    <scope>NUCLEOTIDE SEQUENCE [LARGE SCALE GENOMIC DNA]</scope>
    <source>
        <strain evidence="2">JINMINGXINNONG_FW02</strain>
        <tissue evidence="2">Leaves</tissue>
    </source>
</reference>
<name>A0AAN9MGG0_PHACN</name>
<dbReference type="AlphaFoldDB" id="A0AAN9MGG0"/>
<accession>A0AAN9MGG0</accession>
<sequence>MFFLMSQSAHVAGEISFSLIFCVLVITCCMTLGTRHFWVSRLLYASLHFSLGKAFLLTLAWRRRERRLPLSIYMGVLLVISHILYTSRQR</sequence>
<evidence type="ECO:0000256" key="1">
    <source>
        <dbReference type="SAM" id="Phobius"/>
    </source>
</evidence>
<organism evidence="2 3">
    <name type="scientific">Phaseolus coccineus</name>
    <name type="common">Scarlet runner bean</name>
    <name type="synonym">Phaseolus multiflorus</name>
    <dbReference type="NCBI Taxonomy" id="3886"/>
    <lineage>
        <taxon>Eukaryota</taxon>
        <taxon>Viridiplantae</taxon>
        <taxon>Streptophyta</taxon>
        <taxon>Embryophyta</taxon>
        <taxon>Tracheophyta</taxon>
        <taxon>Spermatophyta</taxon>
        <taxon>Magnoliopsida</taxon>
        <taxon>eudicotyledons</taxon>
        <taxon>Gunneridae</taxon>
        <taxon>Pentapetalae</taxon>
        <taxon>rosids</taxon>
        <taxon>fabids</taxon>
        <taxon>Fabales</taxon>
        <taxon>Fabaceae</taxon>
        <taxon>Papilionoideae</taxon>
        <taxon>50 kb inversion clade</taxon>
        <taxon>NPAAA clade</taxon>
        <taxon>indigoferoid/millettioid clade</taxon>
        <taxon>Phaseoleae</taxon>
        <taxon>Phaseolus</taxon>
    </lineage>
</organism>